<dbReference type="GO" id="GO:0005737">
    <property type="term" value="C:cytoplasm"/>
    <property type="evidence" value="ECO:0007669"/>
    <property type="project" value="TreeGrafter"/>
</dbReference>
<evidence type="ECO:0000256" key="1">
    <source>
        <dbReference type="ARBA" id="ARBA00022679"/>
    </source>
</evidence>
<keyword evidence="2" id="KW-0547">Nucleotide-binding</keyword>
<dbReference type="InterPro" id="IPR000719">
    <property type="entry name" value="Prot_kinase_dom"/>
</dbReference>
<dbReference type="InterPro" id="IPR008271">
    <property type="entry name" value="Ser/Thr_kinase_AS"/>
</dbReference>
<dbReference type="PANTHER" id="PTHR11042:SF187">
    <property type="entry name" value="EUKARYOTIC TRANSLATION INITIATION FACTOR 2-ALPHA KINASE 2"/>
    <property type="match status" value="1"/>
</dbReference>
<name>A0A6C0EIR1_9ZZZZ</name>
<dbReference type="PROSITE" id="PS00108">
    <property type="entry name" value="PROTEIN_KINASE_ST"/>
    <property type="match status" value="1"/>
</dbReference>
<sequence>MNIIVQEPFNNLVKTDTIDTNLFLLNILKNIYNIIENTPNLNTSDKLDEISHIFKSICFPTIETTLKPTLFSQMFKNITPIANGGFGVVYKAQHYLDNEYYAIKRMPMYIDFGDKSHISSLLLEKLREIRCLAKLNHPNIIIYKTSWLEPDSNLYQSEYDDELALLDDSETSSNSDNDVSLFKKYIKFNVFYQMELMDISLRDVLNMDRLKTRDNLIFVFNKILEGLDYLHTLETPIIHMDIKPENILLKIKKGTDKIIDVKLADFGLLKYVYETNSQEGTTLYISPERENKICDPSADIYSLGIILYETAHKWDTEMERIIKITELKENPSNISGFTTVKTMVSDDYMKRPRAKELLDVIKISNIINIL</sequence>
<dbReference type="GO" id="GO:0004694">
    <property type="term" value="F:eukaryotic translation initiation factor 2alpha kinase activity"/>
    <property type="evidence" value="ECO:0007669"/>
    <property type="project" value="TreeGrafter"/>
</dbReference>
<dbReference type="InterPro" id="IPR050339">
    <property type="entry name" value="CC_SR_Kinase"/>
</dbReference>
<dbReference type="SUPFAM" id="SSF56112">
    <property type="entry name" value="Protein kinase-like (PK-like)"/>
    <property type="match status" value="1"/>
</dbReference>
<dbReference type="Gene3D" id="1.10.510.10">
    <property type="entry name" value="Transferase(Phosphotransferase) domain 1"/>
    <property type="match status" value="1"/>
</dbReference>
<proteinExistence type="inferred from homology"/>
<keyword evidence="4" id="KW-0067">ATP-binding</keyword>
<keyword evidence="3" id="KW-0418">Kinase</keyword>
<accession>A0A6C0EIR1</accession>
<keyword evidence="1" id="KW-0808">Transferase</keyword>
<protein>
    <recommendedName>
        <fullName evidence="6">Protein kinase domain-containing protein</fullName>
    </recommendedName>
</protein>
<dbReference type="SMART" id="SM00220">
    <property type="entry name" value="S_TKc"/>
    <property type="match status" value="1"/>
</dbReference>
<evidence type="ECO:0000313" key="7">
    <source>
        <dbReference type="EMBL" id="QHT29066.1"/>
    </source>
</evidence>
<evidence type="ECO:0000256" key="5">
    <source>
        <dbReference type="ARBA" id="ARBA00037982"/>
    </source>
</evidence>
<evidence type="ECO:0000256" key="4">
    <source>
        <dbReference type="ARBA" id="ARBA00022840"/>
    </source>
</evidence>
<comment type="similarity">
    <text evidence="5">Belongs to the protein kinase superfamily. Ser/Thr protein kinase family. GCN2 subfamily.</text>
</comment>
<dbReference type="GO" id="GO:0005634">
    <property type="term" value="C:nucleus"/>
    <property type="evidence" value="ECO:0007669"/>
    <property type="project" value="TreeGrafter"/>
</dbReference>
<dbReference type="EMBL" id="MN738868">
    <property type="protein sequence ID" value="QHT29066.1"/>
    <property type="molecule type" value="Genomic_DNA"/>
</dbReference>
<dbReference type="Pfam" id="PF00069">
    <property type="entry name" value="Pkinase"/>
    <property type="match status" value="1"/>
</dbReference>
<dbReference type="InterPro" id="IPR011009">
    <property type="entry name" value="Kinase-like_dom_sf"/>
</dbReference>
<evidence type="ECO:0000256" key="2">
    <source>
        <dbReference type="ARBA" id="ARBA00022741"/>
    </source>
</evidence>
<dbReference type="GO" id="GO:0005524">
    <property type="term" value="F:ATP binding"/>
    <property type="evidence" value="ECO:0007669"/>
    <property type="project" value="UniProtKB-KW"/>
</dbReference>
<dbReference type="PANTHER" id="PTHR11042">
    <property type="entry name" value="EUKARYOTIC TRANSLATION INITIATION FACTOR 2-ALPHA KINASE EIF2-ALPHA KINASE -RELATED"/>
    <property type="match status" value="1"/>
</dbReference>
<evidence type="ECO:0000259" key="6">
    <source>
        <dbReference type="PROSITE" id="PS50011"/>
    </source>
</evidence>
<dbReference type="Gene3D" id="3.30.200.20">
    <property type="entry name" value="Phosphorylase Kinase, domain 1"/>
    <property type="match status" value="1"/>
</dbReference>
<feature type="domain" description="Protein kinase" evidence="6">
    <location>
        <begin position="75"/>
        <end position="367"/>
    </location>
</feature>
<organism evidence="7">
    <name type="scientific">viral metagenome</name>
    <dbReference type="NCBI Taxonomy" id="1070528"/>
    <lineage>
        <taxon>unclassified sequences</taxon>
        <taxon>metagenomes</taxon>
        <taxon>organismal metagenomes</taxon>
    </lineage>
</organism>
<reference evidence="7" key="1">
    <citation type="journal article" date="2020" name="Nature">
        <title>Giant virus diversity and host interactions through global metagenomics.</title>
        <authorList>
            <person name="Schulz F."/>
            <person name="Roux S."/>
            <person name="Paez-Espino D."/>
            <person name="Jungbluth S."/>
            <person name="Walsh D.A."/>
            <person name="Denef V.J."/>
            <person name="McMahon K.D."/>
            <person name="Konstantinidis K.T."/>
            <person name="Eloe-Fadrosh E.A."/>
            <person name="Kyrpides N.C."/>
            <person name="Woyke T."/>
        </authorList>
    </citation>
    <scope>NUCLEOTIDE SEQUENCE</scope>
    <source>
        <strain evidence="7">GVMAG-M-3300001351-8</strain>
    </source>
</reference>
<dbReference type="AlphaFoldDB" id="A0A6C0EIR1"/>
<dbReference type="PROSITE" id="PS50011">
    <property type="entry name" value="PROTEIN_KINASE_DOM"/>
    <property type="match status" value="1"/>
</dbReference>
<evidence type="ECO:0000256" key="3">
    <source>
        <dbReference type="ARBA" id="ARBA00022777"/>
    </source>
</evidence>